<evidence type="ECO:0000313" key="3">
    <source>
        <dbReference type="Proteomes" id="UP000003511"/>
    </source>
</evidence>
<feature type="compositionally biased region" description="Basic and acidic residues" evidence="1">
    <location>
        <begin position="10"/>
        <end position="25"/>
    </location>
</feature>
<protein>
    <submittedName>
        <fullName evidence="2">WGS project CAFE00000000 data, contig bkir_c144</fullName>
    </submittedName>
</protein>
<reference evidence="2 3" key="2">
    <citation type="submission" date="2011-10" db="EMBL/GenBank/DDBJ databases">
        <title>Draft genome sequence of Candidatus Burkholderia kirkii.</title>
        <authorList>
            <person name="Carlier A.L."/>
            <person name="Eberl L."/>
        </authorList>
    </citation>
    <scope>NUCLEOTIDE SEQUENCE [LARGE SCALE GENOMIC DNA]</scope>
    <source>
        <strain evidence="2 3">UZHbot1</strain>
    </source>
</reference>
<feature type="region of interest" description="Disordered" evidence="1">
    <location>
        <begin position="1"/>
        <end position="28"/>
    </location>
</feature>
<dbReference type="Proteomes" id="UP000003511">
    <property type="component" value="Unassembled WGS sequence"/>
</dbReference>
<name>U3UAI4_9BURK</name>
<accession>U3UAI4</accession>
<dbReference type="STRING" id="1055526.BKIR_c144_3176"/>
<dbReference type="BioCyc" id="CBUR1055526:G10QW-271-MONOMER"/>
<keyword evidence="3" id="KW-1185">Reference proteome</keyword>
<dbReference type="HOGENOM" id="CLU_1259507_0_0_4"/>
<reference evidence="2 3" key="1">
    <citation type="submission" date="2011-09" db="EMBL/GenBank/DDBJ databases">
        <authorList>
            <person name="Carlier A."/>
        </authorList>
    </citation>
    <scope>NUCLEOTIDE SEQUENCE [LARGE SCALE GENOMIC DNA]</scope>
    <source>
        <strain evidence="2 3">UZHbot1</strain>
    </source>
</reference>
<dbReference type="EMBL" id="CAFE01000055">
    <property type="protein sequence ID" value="CCD36638.1"/>
    <property type="molecule type" value="Genomic_DNA"/>
</dbReference>
<dbReference type="InterPro" id="IPR035992">
    <property type="entry name" value="Ricin_B-like_lectins"/>
</dbReference>
<gene>
    <name evidence="2" type="ORF">BKIR_c144_3176</name>
</gene>
<evidence type="ECO:0000256" key="1">
    <source>
        <dbReference type="SAM" id="MobiDB-lite"/>
    </source>
</evidence>
<dbReference type="SUPFAM" id="SSF50370">
    <property type="entry name" value="Ricin B-like lectins"/>
    <property type="match status" value="1"/>
</dbReference>
<organism evidence="2 3">
    <name type="scientific">Candidatus Paraburkholderia kirkii UZHbot1</name>
    <dbReference type="NCBI Taxonomy" id="1055526"/>
    <lineage>
        <taxon>Bacteria</taxon>
        <taxon>Pseudomonadati</taxon>
        <taxon>Pseudomonadota</taxon>
        <taxon>Betaproteobacteria</taxon>
        <taxon>Burkholderiales</taxon>
        <taxon>Burkholderiaceae</taxon>
        <taxon>Paraburkholderia</taxon>
    </lineage>
</organism>
<proteinExistence type="predicted"/>
<comment type="caution">
    <text evidence="2">The sequence shown here is derived from an EMBL/GenBank/DDBJ whole genome shotgun (WGS) entry which is preliminary data.</text>
</comment>
<dbReference type="AlphaFoldDB" id="U3UAI4"/>
<evidence type="ECO:0000313" key="2">
    <source>
        <dbReference type="EMBL" id="CCD36638.1"/>
    </source>
</evidence>
<sequence length="219" mass="24023">MGRQLGRAPLLDRGEHDRRGLEFRPRSSQRVNEYSSQCLTLSGRDRAPILAGCTDAGTQIWHWQPVPALPGMRDNSQLVDESTTQCVAEHDGVLSEMPCNRDDAAQKSTPWDFGLVYTPAGHCLAAHDGALIAGRCFALTAESRWSPTAHSQWTDLRQQAAMYGHVRGIVDGARPVSTVYVQRRRDGPGFNVWVADMSRLPTAAPICPGCSPNRCGSIR</sequence>